<feature type="compositionally biased region" description="Basic and acidic residues" evidence="2">
    <location>
        <begin position="32"/>
        <end position="90"/>
    </location>
</feature>
<feature type="region of interest" description="Disordered" evidence="2">
    <location>
        <begin position="474"/>
        <end position="501"/>
    </location>
</feature>
<organism evidence="4">
    <name type="scientific">Noctiluca scintillans</name>
    <name type="common">Sea sparkle</name>
    <name type="synonym">Red tide dinoflagellate</name>
    <dbReference type="NCBI Taxonomy" id="2966"/>
    <lineage>
        <taxon>Eukaryota</taxon>
        <taxon>Sar</taxon>
        <taxon>Alveolata</taxon>
        <taxon>Dinophyceae</taxon>
        <taxon>Noctilucales</taxon>
        <taxon>Noctilucaceae</taxon>
        <taxon>Noctiluca</taxon>
    </lineage>
</organism>
<keyword evidence="1" id="KW-0694">RNA-binding</keyword>
<evidence type="ECO:0000256" key="2">
    <source>
        <dbReference type="SAM" id="MobiDB-lite"/>
    </source>
</evidence>
<name>A0A7S1ADK9_NOCSC</name>
<feature type="compositionally biased region" description="Basic and acidic residues" evidence="2">
    <location>
        <begin position="151"/>
        <end position="177"/>
    </location>
</feature>
<evidence type="ECO:0000313" key="4">
    <source>
        <dbReference type="EMBL" id="CAD8849859.1"/>
    </source>
</evidence>
<feature type="compositionally biased region" description="Basic residues" evidence="2">
    <location>
        <begin position="100"/>
        <end position="114"/>
    </location>
</feature>
<dbReference type="InterPro" id="IPR000504">
    <property type="entry name" value="RRM_dom"/>
</dbReference>
<dbReference type="SUPFAM" id="SSF54928">
    <property type="entry name" value="RNA-binding domain, RBD"/>
    <property type="match status" value="2"/>
</dbReference>
<proteinExistence type="predicted"/>
<gene>
    <name evidence="4" type="ORF">NSCI0253_LOCUS24209</name>
</gene>
<dbReference type="GO" id="GO:0003723">
    <property type="term" value="F:RNA binding"/>
    <property type="evidence" value="ECO:0007669"/>
    <property type="project" value="UniProtKB-UniRule"/>
</dbReference>
<dbReference type="AlphaFoldDB" id="A0A7S1ADK9"/>
<evidence type="ECO:0000259" key="3">
    <source>
        <dbReference type="PROSITE" id="PS50102"/>
    </source>
</evidence>
<dbReference type="PROSITE" id="PS50102">
    <property type="entry name" value="RRM"/>
    <property type="match status" value="1"/>
</dbReference>
<dbReference type="InterPro" id="IPR035979">
    <property type="entry name" value="RBD_domain_sf"/>
</dbReference>
<reference evidence="4" key="1">
    <citation type="submission" date="2021-01" db="EMBL/GenBank/DDBJ databases">
        <authorList>
            <person name="Corre E."/>
            <person name="Pelletier E."/>
            <person name="Niang G."/>
            <person name="Scheremetjew M."/>
            <person name="Finn R."/>
            <person name="Kale V."/>
            <person name="Holt S."/>
            <person name="Cochrane G."/>
            <person name="Meng A."/>
            <person name="Brown T."/>
            <person name="Cohen L."/>
        </authorList>
    </citation>
    <scope>NUCLEOTIDE SEQUENCE</scope>
</reference>
<protein>
    <recommendedName>
        <fullName evidence="3">RRM domain-containing protein</fullName>
    </recommendedName>
</protein>
<feature type="region of interest" description="Disordered" evidence="2">
    <location>
        <begin position="1"/>
        <end position="177"/>
    </location>
</feature>
<feature type="compositionally biased region" description="Acidic residues" evidence="2">
    <location>
        <begin position="476"/>
        <end position="486"/>
    </location>
</feature>
<accession>A0A7S1ADK9</accession>
<feature type="domain" description="RRM" evidence="3">
    <location>
        <begin position="187"/>
        <end position="260"/>
    </location>
</feature>
<sequence length="501" mass="55803">MGQEEIPKALASATRLDFERPGDDDTEPPSDEESRAADRGADRADRGADRPDRGVDRGVDRGSDRGADRGADRVSDRGDRGVDERERERGSSPPGTDTKARRRTRSRSRRRRRNHGEAQSWDGGHKWQSHEAKQTWSTPNWSGGGYAGMPRDTRQGDTWRSRPEPWHGPAARERPLPRVERNETGGTSLVAERVPFAANNMDVLNEYFGTFGPIVALQINHHRHEAVISFARAEDAEESLRMPVLNDPSIGLRPWRSKGRAPHEVPETAPVSAITITPPGALAAPERTGNVVLESGRLLQKKRQRDEIEDRRKVLLQGLTDQLKLVMARISDPETPERKREQFQVILASVKEKLTALTPQEHEKVRPRRAALRLTGLPEHLRGDEARLRQALGKVDSVLGWSTDGSSCVVRFADRRHADVAMQAQKVWGFLAEFVDDPVAKQEMLKAVCEPQKGVAQPVSEPIFVDDADAASGCTEDFESDIEPDGDEMRDTVDVPMVETS</sequence>
<dbReference type="EMBL" id="HBFQ01034337">
    <property type="protein sequence ID" value="CAD8849859.1"/>
    <property type="molecule type" value="Transcribed_RNA"/>
</dbReference>
<evidence type="ECO:0000256" key="1">
    <source>
        <dbReference type="PROSITE-ProRule" id="PRU00176"/>
    </source>
</evidence>
<feature type="compositionally biased region" description="Basic and acidic residues" evidence="2">
    <location>
        <begin position="123"/>
        <end position="133"/>
    </location>
</feature>